<dbReference type="EMBL" id="CP003344">
    <property type="protein sequence ID" value="AGA69551.1"/>
    <property type="molecule type" value="Genomic_DNA"/>
</dbReference>
<dbReference type="eggNOG" id="ENOG5032TKE">
    <property type="taxonomic scope" value="Bacteria"/>
</dbReference>
<organism evidence="1 2">
    <name type="scientific">Desulfitobacterium dichloroeliminans (strain LMG P-21439 / DCA1)</name>
    <dbReference type="NCBI Taxonomy" id="871963"/>
    <lineage>
        <taxon>Bacteria</taxon>
        <taxon>Bacillati</taxon>
        <taxon>Bacillota</taxon>
        <taxon>Clostridia</taxon>
        <taxon>Eubacteriales</taxon>
        <taxon>Desulfitobacteriaceae</taxon>
        <taxon>Desulfitobacterium</taxon>
    </lineage>
</organism>
<evidence type="ECO:0000313" key="2">
    <source>
        <dbReference type="Proteomes" id="UP000010797"/>
    </source>
</evidence>
<protein>
    <submittedName>
        <fullName evidence="1">Uncharacterized protein</fullName>
    </submittedName>
</protein>
<gene>
    <name evidence="1" type="ordered locus">Desdi_2110</name>
</gene>
<reference evidence="2" key="1">
    <citation type="submission" date="2012-02" db="EMBL/GenBank/DDBJ databases">
        <title>Complete sequence of Desulfitobacterium dichloroeliminans LMG P-21439.</title>
        <authorList>
            <person name="Lucas S."/>
            <person name="Han J."/>
            <person name="Lapidus A."/>
            <person name="Cheng J.-F."/>
            <person name="Goodwin L."/>
            <person name="Pitluck S."/>
            <person name="Peters L."/>
            <person name="Ovchinnikova G."/>
            <person name="Teshima H."/>
            <person name="Detter J.C."/>
            <person name="Han C."/>
            <person name="Tapia R."/>
            <person name="Land M."/>
            <person name="Hauser L."/>
            <person name="Kyrpides N."/>
            <person name="Ivanova N."/>
            <person name="Pagani I."/>
            <person name="Kruse T."/>
            <person name="de Vos W.M."/>
            <person name="Boon N."/>
            <person name="Smidt H."/>
            <person name="Woyke T."/>
        </authorList>
    </citation>
    <scope>NUCLEOTIDE SEQUENCE [LARGE SCALE GENOMIC DNA]</scope>
    <source>
        <strain evidence="2">LMG P-21439 / DCA1</strain>
    </source>
</reference>
<proteinExistence type="predicted"/>
<dbReference type="AlphaFoldDB" id="L0FA86"/>
<dbReference type="KEGG" id="ddl:Desdi_2110"/>
<dbReference type="Proteomes" id="UP000010797">
    <property type="component" value="Chromosome"/>
</dbReference>
<name>L0FA86_DESDL</name>
<accession>L0FA86</accession>
<sequence>MRLALEVNPVKECQSCARRDEREVSSQILSYQIAHQLLSRVPGHIQVDGNFLILNLEGHDPLYFDLSLGSVRVRNLNIPFEQRYNREKAVDELVRKIMQEAQINPSYGTYTIDPITTLIVKLIEIYHARCCLHIASVHVQDANSIWEIKLHEDGPSGWIQSNGILRNSFGEEMSIQNWEHLRPEKLAMYVFGFYRFCSHFPSPTK</sequence>
<dbReference type="HOGENOM" id="CLU_1303278_0_0_9"/>
<evidence type="ECO:0000313" key="1">
    <source>
        <dbReference type="EMBL" id="AGA69551.1"/>
    </source>
</evidence>
<keyword evidence="2" id="KW-1185">Reference proteome</keyword>
<dbReference type="OrthoDB" id="1808710at2"/>